<dbReference type="AlphaFoldDB" id="A0AAD8N774"/>
<gene>
    <name evidence="1" type="ORF">POM88_008249</name>
</gene>
<protein>
    <submittedName>
        <fullName evidence="1">Uncharacterized protein</fullName>
    </submittedName>
</protein>
<dbReference type="EMBL" id="JAUIZM010000002">
    <property type="protein sequence ID" value="KAK1398386.1"/>
    <property type="molecule type" value="Genomic_DNA"/>
</dbReference>
<accession>A0AAD8N774</accession>
<evidence type="ECO:0000313" key="1">
    <source>
        <dbReference type="EMBL" id="KAK1398386.1"/>
    </source>
</evidence>
<reference evidence="1" key="1">
    <citation type="submission" date="2023-02" db="EMBL/GenBank/DDBJ databases">
        <title>Genome of toxic invasive species Heracleum sosnowskyi carries increased number of genes despite the absence of recent whole-genome duplications.</title>
        <authorList>
            <person name="Schelkunov M."/>
            <person name="Shtratnikova V."/>
            <person name="Makarenko M."/>
            <person name="Klepikova A."/>
            <person name="Omelchenko D."/>
            <person name="Novikova G."/>
            <person name="Obukhova E."/>
            <person name="Bogdanov V."/>
            <person name="Penin A."/>
            <person name="Logacheva M."/>
        </authorList>
    </citation>
    <scope>NUCLEOTIDE SEQUENCE</scope>
    <source>
        <strain evidence="1">Hsosn_3</strain>
        <tissue evidence="1">Leaf</tissue>
    </source>
</reference>
<organism evidence="1 2">
    <name type="scientific">Heracleum sosnowskyi</name>
    <dbReference type="NCBI Taxonomy" id="360622"/>
    <lineage>
        <taxon>Eukaryota</taxon>
        <taxon>Viridiplantae</taxon>
        <taxon>Streptophyta</taxon>
        <taxon>Embryophyta</taxon>
        <taxon>Tracheophyta</taxon>
        <taxon>Spermatophyta</taxon>
        <taxon>Magnoliopsida</taxon>
        <taxon>eudicotyledons</taxon>
        <taxon>Gunneridae</taxon>
        <taxon>Pentapetalae</taxon>
        <taxon>asterids</taxon>
        <taxon>campanulids</taxon>
        <taxon>Apiales</taxon>
        <taxon>Apiaceae</taxon>
        <taxon>Apioideae</taxon>
        <taxon>apioid superclade</taxon>
        <taxon>Tordylieae</taxon>
        <taxon>Tordyliinae</taxon>
        <taxon>Heracleum</taxon>
    </lineage>
</organism>
<evidence type="ECO:0000313" key="2">
    <source>
        <dbReference type="Proteomes" id="UP001237642"/>
    </source>
</evidence>
<reference evidence="1" key="2">
    <citation type="submission" date="2023-05" db="EMBL/GenBank/DDBJ databases">
        <authorList>
            <person name="Schelkunov M.I."/>
        </authorList>
    </citation>
    <scope>NUCLEOTIDE SEQUENCE</scope>
    <source>
        <strain evidence="1">Hsosn_3</strain>
        <tissue evidence="1">Leaf</tissue>
    </source>
</reference>
<sequence>MTQRFCIGMANQVVKVFTVKDQDISCSIGIPKVHQLLDTFFNKRALHCEKAVVQAVVLNGERDGSVQDLLQLDVSPLLFKLGTTGQLPEGKKVRPKDDNLLKKLDFGGIVAASKCVYKTTMCCYIDATVSVLAIGVLHYGLKESEPYTCISLKEC</sequence>
<proteinExistence type="predicted"/>
<keyword evidence="2" id="KW-1185">Reference proteome</keyword>
<name>A0AAD8N774_9APIA</name>
<dbReference type="Proteomes" id="UP001237642">
    <property type="component" value="Unassembled WGS sequence"/>
</dbReference>
<comment type="caution">
    <text evidence="1">The sequence shown here is derived from an EMBL/GenBank/DDBJ whole genome shotgun (WGS) entry which is preliminary data.</text>
</comment>